<accession>A0A7K3LVE9</accession>
<dbReference type="InterPro" id="IPR042261">
    <property type="entry name" value="Lsr2-like_dimerization"/>
</dbReference>
<feature type="compositionally biased region" description="Polar residues" evidence="2">
    <location>
        <begin position="62"/>
        <end position="76"/>
    </location>
</feature>
<keyword evidence="6" id="KW-1185">Reference proteome</keyword>
<evidence type="ECO:0000313" key="5">
    <source>
        <dbReference type="EMBL" id="NDK92268.1"/>
    </source>
</evidence>
<evidence type="ECO:0000313" key="6">
    <source>
        <dbReference type="Proteomes" id="UP000466307"/>
    </source>
</evidence>
<feature type="domain" description="Lsr2 DNA-binding" evidence="4">
    <location>
        <begin position="81"/>
        <end position="115"/>
    </location>
</feature>
<proteinExistence type="predicted"/>
<dbReference type="InterPro" id="IPR055370">
    <property type="entry name" value="Lsr2_DNA-bd"/>
</dbReference>
<evidence type="ECO:0000256" key="1">
    <source>
        <dbReference type="ARBA" id="ARBA00023125"/>
    </source>
</evidence>
<protein>
    <submittedName>
        <fullName evidence="5">Lsr2 family protein</fullName>
    </submittedName>
</protein>
<reference evidence="5 6" key="1">
    <citation type="submission" date="2020-01" db="EMBL/GenBank/DDBJ databases">
        <title>Investigation of new actinobacteria for the biodesulphurisation of diesel fuel.</title>
        <authorList>
            <person name="Athi Narayanan S.M."/>
        </authorList>
    </citation>
    <scope>NUCLEOTIDE SEQUENCE [LARGE SCALE GENOMIC DNA]</scope>
    <source>
        <strain evidence="5 6">213E</strain>
    </source>
</reference>
<organism evidence="5 6">
    <name type="scientific">Gordonia desulfuricans</name>
    <dbReference type="NCBI Taxonomy" id="89051"/>
    <lineage>
        <taxon>Bacteria</taxon>
        <taxon>Bacillati</taxon>
        <taxon>Actinomycetota</taxon>
        <taxon>Actinomycetes</taxon>
        <taxon>Mycobacteriales</taxon>
        <taxon>Gordoniaceae</taxon>
        <taxon>Gordonia</taxon>
    </lineage>
</organism>
<feature type="region of interest" description="Disordered" evidence="2">
    <location>
        <begin position="57"/>
        <end position="83"/>
    </location>
</feature>
<dbReference type="GO" id="GO:0016746">
    <property type="term" value="F:acyltransferase activity"/>
    <property type="evidence" value="ECO:0007669"/>
    <property type="project" value="InterPro"/>
</dbReference>
<dbReference type="InterPro" id="IPR036625">
    <property type="entry name" value="E3-bd_dom_sf"/>
</dbReference>
<sequence>MSFVDDLDGKELDLDDAHTISWSWVGVDYQLDVSSANLEKIENGKVPVSKLLEVSTRIGGRRQSTAPRVRSTTPQDSGDRARRDTAAIRQWATEAGYEISPRGRLPKEIIEAYEAEA</sequence>
<evidence type="ECO:0000256" key="2">
    <source>
        <dbReference type="SAM" id="MobiDB-lite"/>
    </source>
</evidence>
<dbReference type="InterPro" id="IPR024412">
    <property type="entry name" value="Lsr2_dim_dom"/>
</dbReference>
<evidence type="ECO:0000259" key="3">
    <source>
        <dbReference type="Pfam" id="PF11774"/>
    </source>
</evidence>
<dbReference type="AlphaFoldDB" id="A0A7K3LVE9"/>
<dbReference type="Gene3D" id="4.10.320.10">
    <property type="entry name" value="E3-binding domain"/>
    <property type="match status" value="1"/>
</dbReference>
<dbReference type="Pfam" id="PF23359">
    <property type="entry name" value="Lsr2_DNA-bd"/>
    <property type="match status" value="1"/>
</dbReference>
<evidence type="ECO:0000259" key="4">
    <source>
        <dbReference type="Pfam" id="PF23359"/>
    </source>
</evidence>
<dbReference type="EMBL" id="JAADZU010000109">
    <property type="protein sequence ID" value="NDK92268.1"/>
    <property type="molecule type" value="Genomic_DNA"/>
</dbReference>
<comment type="caution">
    <text evidence="5">The sequence shown here is derived from an EMBL/GenBank/DDBJ whole genome shotgun (WGS) entry which is preliminary data.</text>
</comment>
<feature type="domain" description="Lsr2 dimerization" evidence="3">
    <location>
        <begin position="2"/>
        <end position="56"/>
    </location>
</feature>
<dbReference type="Proteomes" id="UP000466307">
    <property type="component" value="Unassembled WGS sequence"/>
</dbReference>
<gene>
    <name evidence="5" type="ORF">GYA93_22300</name>
</gene>
<dbReference type="GO" id="GO:0003677">
    <property type="term" value="F:DNA binding"/>
    <property type="evidence" value="ECO:0007669"/>
    <property type="project" value="UniProtKB-KW"/>
</dbReference>
<name>A0A7K3LVE9_9ACTN</name>
<keyword evidence="1" id="KW-0238">DNA-binding</keyword>
<dbReference type="Gene3D" id="3.30.60.230">
    <property type="entry name" value="Lsr2, dimerization domain"/>
    <property type="match status" value="1"/>
</dbReference>
<dbReference type="Pfam" id="PF11774">
    <property type="entry name" value="Lsr2"/>
    <property type="match status" value="1"/>
</dbReference>